<reference evidence="1 2" key="1">
    <citation type="submission" date="2008-07" db="EMBL/GenBank/DDBJ databases">
        <authorList>
            <person name="Tandeau de Marsac N."/>
            <person name="Ferriera S."/>
            <person name="Johnson J."/>
            <person name="Kravitz S."/>
            <person name="Beeson K."/>
            <person name="Sutton G."/>
            <person name="Rogers Y.-H."/>
            <person name="Friedman R."/>
            <person name="Frazier M."/>
            <person name="Venter J.C."/>
        </authorList>
    </citation>
    <scope>NUCLEOTIDE SEQUENCE [LARGE SCALE GENOMIC DNA]</scope>
    <source>
        <strain evidence="1 2">PCC 7420</strain>
    </source>
</reference>
<dbReference type="AlphaFoldDB" id="B4W163"/>
<proteinExistence type="predicted"/>
<keyword evidence="2" id="KW-1185">Reference proteome</keyword>
<gene>
    <name evidence="1" type="ORF">MC7420_7543</name>
</gene>
<evidence type="ECO:0000313" key="2">
    <source>
        <dbReference type="Proteomes" id="UP000003835"/>
    </source>
</evidence>
<evidence type="ECO:0000313" key="1">
    <source>
        <dbReference type="EMBL" id="EDX72063.1"/>
    </source>
</evidence>
<dbReference type="Proteomes" id="UP000003835">
    <property type="component" value="Unassembled WGS sequence"/>
</dbReference>
<dbReference type="EMBL" id="DS989867">
    <property type="protein sequence ID" value="EDX72063.1"/>
    <property type="molecule type" value="Genomic_DNA"/>
</dbReference>
<sequence length="42" mass="4862">MIFWLGELQVRAANNFIGFRVLSKQINIHGILTRTQFQEGLT</sequence>
<accession>B4W163</accession>
<dbReference type="HOGENOM" id="CLU_3249942_0_0_3"/>
<organism evidence="1 2">
    <name type="scientific">Coleofasciculus chthonoplastes PCC 7420</name>
    <dbReference type="NCBI Taxonomy" id="118168"/>
    <lineage>
        <taxon>Bacteria</taxon>
        <taxon>Bacillati</taxon>
        <taxon>Cyanobacteriota</taxon>
        <taxon>Cyanophyceae</taxon>
        <taxon>Coleofasciculales</taxon>
        <taxon>Coleofasciculaceae</taxon>
        <taxon>Coleofasciculus</taxon>
    </lineage>
</organism>
<protein>
    <submittedName>
        <fullName evidence="1">Uncharacterized protein</fullName>
    </submittedName>
</protein>
<name>B4W163_9CYAN</name>